<reference evidence="5" key="1">
    <citation type="submission" date="2020-05" db="EMBL/GenBank/DDBJ databases">
        <title>Mycena genomes resolve the evolution of fungal bioluminescence.</title>
        <authorList>
            <person name="Tsai I.J."/>
        </authorList>
    </citation>
    <scope>NUCLEOTIDE SEQUENCE</scope>
    <source>
        <strain evidence="5">160909Yilan</strain>
    </source>
</reference>
<dbReference type="Pfam" id="PF04841">
    <property type="entry name" value="Vps16_N"/>
    <property type="match status" value="1"/>
</dbReference>
<dbReference type="InterPro" id="IPR036322">
    <property type="entry name" value="WD40_repeat_dom_sf"/>
</dbReference>
<dbReference type="GO" id="GO:0003779">
    <property type="term" value="F:actin binding"/>
    <property type="evidence" value="ECO:0007669"/>
    <property type="project" value="TreeGrafter"/>
</dbReference>
<dbReference type="GO" id="GO:0030897">
    <property type="term" value="C:HOPS complex"/>
    <property type="evidence" value="ECO:0007669"/>
    <property type="project" value="TreeGrafter"/>
</dbReference>
<dbReference type="Gene3D" id="1.10.150.780">
    <property type="entry name" value="Vps16, C-terminal region"/>
    <property type="match status" value="1"/>
</dbReference>
<dbReference type="Proteomes" id="UP000623467">
    <property type="component" value="Unassembled WGS sequence"/>
</dbReference>
<dbReference type="InterPro" id="IPR016534">
    <property type="entry name" value="VPS16"/>
</dbReference>
<dbReference type="SUPFAM" id="SSF50978">
    <property type="entry name" value="WD40 repeat-like"/>
    <property type="match status" value="1"/>
</dbReference>
<accession>A0A8H6Y3J0</accession>
<evidence type="ECO:0000256" key="1">
    <source>
        <dbReference type="ARBA" id="ARBA00009250"/>
    </source>
</evidence>
<evidence type="ECO:0000313" key="5">
    <source>
        <dbReference type="EMBL" id="KAF7351259.1"/>
    </source>
</evidence>
<organism evidence="5 6">
    <name type="scientific">Mycena sanguinolenta</name>
    <dbReference type="NCBI Taxonomy" id="230812"/>
    <lineage>
        <taxon>Eukaryota</taxon>
        <taxon>Fungi</taxon>
        <taxon>Dikarya</taxon>
        <taxon>Basidiomycota</taxon>
        <taxon>Agaricomycotina</taxon>
        <taxon>Agaricomycetes</taxon>
        <taxon>Agaricomycetidae</taxon>
        <taxon>Agaricales</taxon>
        <taxon>Marasmiineae</taxon>
        <taxon>Mycenaceae</taxon>
        <taxon>Mycena</taxon>
    </lineage>
</organism>
<dbReference type="GO" id="GO:0042144">
    <property type="term" value="P:vacuole fusion, non-autophagic"/>
    <property type="evidence" value="ECO:0007669"/>
    <property type="project" value="TreeGrafter"/>
</dbReference>
<dbReference type="GO" id="GO:0006886">
    <property type="term" value="P:intracellular protein transport"/>
    <property type="evidence" value="ECO:0007669"/>
    <property type="project" value="InterPro"/>
</dbReference>
<gene>
    <name evidence="5" type="ORF">MSAN_01557400</name>
</gene>
<feature type="region of interest" description="Disordered" evidence="2">
    <location>
        <begin position="1"/>
        <end position="31"/>
    </location>
</feature>
<comment type="caution">
    <text evidence="5">The sequence shown here is derived from an EMBL/GenBank/DDBJ whole genome shotgun (WGS) entry which is preliminary data.</text>
</comment>
<dbReference type="InterPro" id="IPR014752">
    <property type="entry name" value="Arrestin-like_C"/>
</dbReference>
<dbReference type="GO" id="GO:0016197">
    <property type="term" value="P:endosomal transport"/>
    <property type="evidence" value="ECO:0007669"/>
    <property type="project" value="TreeGrafter"/>
</dbReference>
<proteinExistence type="inferred from homology"/>
<dbReference type="InterPro" id="IPR038132">
    <property type="entry name" value="Vps16_C_sf"/>
</dbReference>
<feature type="domain" description="Vps16 N-terminal" evidence="4">
    <location>
        <begin position="446"/>
        <end position="875"/>
    </location>
</feature>
<dbReference type="Gene3D" id="2.60.40.640">
    <property type="match status" value="1"/>
</dbReference>
<dbReference type="OrthoDB" id="1792at2759"/>
<evidence type="ECO:0000313" key="6">
    <source>
        <dbReference type="Proteomes" id="UP000623467"/>
    </source>
</evidence>
<dbReference type="InterPro" id="IPR006925">
    <property type="entry name" value="Vps16_C"/>
</dbReference>
<keyword evidence="6" id="KW-1185">Reference proteome</keyword>
<dbReference type="InterPro" id="IPR006926">
    <property type="entry name" value="Vps16_N"/>
</dbReference>
<sequence length="1302" mass="144698">MAPPSSLRSVRSRTRAHSDAMPPSSMPALPTPSYSHVSSYRSLQMELLLYSPYVKVVPSPWSTNHTLPVFGHHDVVGGKLILDPSCQSGRLAISIEGAFTYDSTEKHGDNSYGRLPEKRKHVFFSAAKVIQVSSSEANSPRSAFRDVFVIKRRPSGSNIKSMVLEPRAYPFSFELPRSDRFNEELPPTFCSSDPKCAPFEVVYQVSATWESSDITENPSFLEVPIVLHPDPDFHSLDGLSDDSSSWLEMPLKTDRPISFRCAVTLPTSVTFSRASSIPYFVVFTTTPRSSTLAREIASDATISISIFSQVTITEAAVLPITPPQTPLSEESSDSSFIQPRTKLLRRVRSRTTPWSPKALDDAELRDKPLPRLPTQTAFASTQTVHSSMCIGFPKRPRHQQVSGKGHPPLHELPDGLHKSKIMLHRDMLPSIDWAGVSVKAGMAERPSSRWQIMQDGKTFYKRQQLYSIPGKLPNLSDYIVAGCRYGGPIALMRDNTKLIALGRSTPAITKAQIQIYSPAGEGLLLFSWDQGKIIRFGWTLDERLAILNEEGTYRLYDLQGDYQQYSLGNEAGEMGVIDARIHENGLVALTGSLSLLEVKGWEGTRPLTLANPGAFRATAILWVKLIRTTLQGLSQPPNSWAVIPPDLNISRHVEVLLSVDSTIFSVDNLECIDQRLSQGPFTHVSPSPNGKSLALLTFSGTLLVVSSDFQRTLAEFKTGDVAAAQDAVRQVEWCGVDAILVTWDNMAVVVGPFGDTLEYYYSGPTFAVTEPDGVRIMGPDVCDLIQKVPASSASIFRPGSTSASAILYDAWESFSQRSPKADENIRSIRPELATAVDECIEAAGQEWEPYWQRRLLNAAKFGRGFLDLHNPTDFINMGQTLKVLNAVRFYEIGIPLTHLQYIYTSPSHLITRLTARNMHLLALRISTYLSVKPDAVLKHWASAKIMRSRPSATGTGKEADLGGDDDVCKLIVDKFEQLGGAGVSYAEIAKRAWEVGRGGLATKLLDHEPRASDQVPLLLSMKEDRLALIKAVDSGDTDLVYHVLLHLHKRLPLGSFFRLIEDGGLQLAPASKLLEVYAREQNREMLRDFFYSDDRRVESAVLSLDEAATILDPTSKITAVRAAQKFFSEDKDRGFESKMMDESARLLTLQQQLEKDSDGKIVFFGLSINETIRTLVVNGLGKRADKVKSDFKVPDKRFWYVKMAALISTRDFEGLDTFSKSKRSPIGYEPFVRSLVEAGYPKEAISYVMRCDSPKRADLYVECGEWRMAGKECKERGDKAKLEYVSPAYPFECLTYSNILGQ</sequence>
<name>A0A8H6Y3J0_9AGAR</name>
<dbReference type="PANTHER" id="PTHR12811">
    <property type="entry name" value="VACUOLAR PROTEIN SORTING VPS16"/>
    <property type="match status" value="1"/>
</dbReference>
<dbReference type="EMBL" id="JACAZH010000013">
    <property type="protein sequence ID" value="KAF7351259.1"/>
    <property type="molecule type" value="Genomic_DNA"/>
</dbReference>
<dbReference type="GO" id="GO:0005768">
    <property type="term" value="C:endosome"/>
    <property type="evidence" value="ECO:0007669"/>
    <property type="project" value="UniProtKB-ARBA"/>
</dbReference>
<feature type="domain" description="Vps16 C-terminal" evidence="3">
    <location>
        <begin position="983"/>
        <end position="1285"/>
    </location>
</feature>
<evidence type="ECO:0000259" key="4">
    <source>
        <dbReference type="Pfam" id="PF04841"/>
    </source>
</evidence>
<dbReference type="PANTHER" id="PTHR12811:SF0">
    <property type="entry name" value="VACUOLAR PROTEIN SORTING-ASSOCIATED PROTEIN 16 HOMOLOG"/>
    <property type="match status" value="1"/>
</dbReference>
<evidence type="ECO:0000256" key="2">
    <source>
        <dbReference type="SAM" id="MobiDB-lite"/>
    </source>
</evidence>
<evidence type="ECO:0000259" key="3">
    <source>
        <dbReference type="Pfam" id="PF04840"/>
    </source>
</evidence>
<protein>
    <submittedName>
        <fullName evidence="5">Putative vacuolar protein sorting-associated protein 16-like protein</fullName>
    </submittedName>
</protein>
<dbReference type="Pfam" id="PF04840">
    <property type="entry name" value="Vps16_C"/>
    <property type="match status" value="1"/>
</dbReference>
<comment type="similarity">
    <text evidence="1">Belongs to the VPS16 family.</text>
</comment>